<feature type="region of interest" description="Disordered" evidence="1">
    <location>
        <begin position="106"/>
        <end position="171"/>
    </location>
</feature>
<evidence type="ECO:0000256" key="2">
    <source>
        <dbReference type="SAM" id="SignalP"/>
    </source>
</evidence>
<reference evidence="3" key="1">
    <citation type="submission" date="2020-11" db="EMBL/GenBank/DDBJ databases">
        <authorList>
            <consortium name="DOE Joint Genome Institute"/>
            <person name="Ahrendt S."/>
            <person name="Riley R."/>
            <person name="Andreopoulos W."/>
            <person name="Labutti K."/>
            <person name="Pangilinan J."/>
            <person name="Ruiz-Duenas F.J."/>
            <person name="Barrasa J.M."/>
            <person name="Sanchez-Garcia M."/>
            <person name="Camarero S."/>
            <person name="Miyauchi S."/>
            <person name="Serrano A."/>
            <person name="Linde D."/>
            <person name="Babiker R."/>
            <person name="Drula E."/>
            <person name="Ayuso-Fernandez I."/>
            <person name="Pacheco R."/>
            <person name="Padilla G."/>
            <person name="Ferreira P."/>
            <person name="Barriuso J."/>
            <person name="Kellner H."/>
            <person name="Castanera R."/>
            <person name="Alfaro M."/>
            <person name="Ramirez L."/>
            <person name="Pisabarro A.G."/>
            <person name="Kuo A."/>
            <person name="Tritt A."/>
            <person name="Lipzen A."/>
            <person name="He G."/>
            <person name="Yan M."/>
            <person name="Ng V."/>
            <person name="Cullen D."/>
            <person name="Martin F."/>
            <person name="Rosso M.-N."/>
            <person name="Henrissat B."/>
            <person name="Hibbett D."/>
            <person name="Martinez A.T."/>
            <person name="Grigoriev I.V."/>
        </authorList>
    </citation>
    <scope>NUCLEOTIDE SEQUENCE</scope>
    <source>
        <strain evidence="3">CBS 247.69</strain>
    </source>
</reference>
<keyword evidence="2" id="KW-0732">Signal</keyword>
<evidence type="ECO:0000313" key="4">
    <source>
        <dbReference type="Proteomes" id="UP000807353"/>
    </source>
</evidence>
<feature type="compositionally biased region" description="Polar residues" evidence="1">
    <location>
        <begin position="135"/>
        <end position="144"/>
    </location>
</feature>
<feature type="chain" id="PRO_5040262887" evidence="2">
    <location>
        <begin position="23"/>
        <end position="171"/>
    </location>
</feature>
<dbReference type="Proteomes" id="UP000807353">
    <property type="component" value="Unassembled WGS sequence"/>
</dbReference>
<protein>
    <submittedName>
        <fullName evidence="3">Uncharacterized protein</fullName>
    </submittedName>
</protein>
<keyword evidence="4" id="KW-1185">Reference proteome</keyword>
<gene>
    <name evidence="3" type="ORF">BDZ94DRAFT_1264933</name>
</gene>
<evidence type="ECO:0000256" key="1">
    <source>
        <dbReference type="SAM" id="MobiDB-lite"/>
    </source>
</evidence>
<name>A0A9P5Y076_9AGAR</name>
<dbReference type="AlphaFoldDB" id="A0A9P5Y076"/>
<sequence length="171" mass="18351">MIFPSFTAFLALILSLLALASAFPTPQNTVRIAITEAAVPGSLLGRRYVRQLAAHPPLWATREIGDIARDGPSRRAKRFQAIQRRIARNPAAERIVPGENFLSNQSLVTPSSATSTQVPVVPAPEEPTPQAHLDASNTSDTLVSHPTPGAHARKHSKSAERKAGSKAVKKI</sequence>
<organism evidence="3 4">
    <name type="scientific">Collybia nuda</name>
    <dbReference type="NCBI Taxonomy" id="64659"/>
    <lineage>
        <taxon>Eukaryota</taxon>
        <taxon>Fungi</taxon>
        <taxon>Dikarya</taxon>
        <taxon>Basidiomycota</taxon>
        <taxon>Agaricomycotina</taxon>
        <taxon>Agaricomycetes</taxon>
        <taxon>Agaricomycetidae</taxon>
        <taxon>Agaricales</taxon>
        <taxon>Tricholomatineae</taxon>
        <taxon>Clitocybaceae</taxon>
        <taxon>Collybia</taxon>
    </lineage>
</organism>
<dbReference type="EMBL" id="MU150292">
    <property type="protein sequence ID" value="KAF9460878.1"/>
    <property type="molecule type" value="Genomic_DNA"/>
</dbReference>
<evidence type="ECO:0000313" key="3">
    <source>
        <dbReference type="EMBL" id="KAF9460878.1"/>
    </source>
</evidence>
<accession>A0A9P5Y076</accession>
<feature type="signal peptide" evidence="2">
    <location>
        <begin position="1"/>
        <end position="22"/>
    </location>
</feature>
<proteinExistence type="predicted"/>
<comment type="caution">
    <text evidence="3">The sequence shown here is derived from an EMBL/GenBank/DDBJ whole genome shotgun (WGS) entry which is preliminary data.</text>
</comment>
<feature type="compositionally biased region" description="Polar residues" evidence="1">
    <location>
        <begin position="106"/>
        <end position="115"/>
    </location>
</feature>